<gene>
    <name evidence="2" type="ORF">NW766_001698</name>
</gene>
<accession>A0A9W8UEU1</accession>
<protein>
    <recommendedName>
        <fullName evidence="4">Transmembrane protein</fullName>
    </recommendedName>
</protein>
<keyword evidence="3" id="KW-1185">Reference proteome</keyword>
<reference evidence="2" key="1">
    <citation type="submission" date="2022-10" db="EMBL/GenBank/DDBJ databases">
        <title>Fusarium specimens isolated from Avocado Roots.</title>
        <authorList>
            <person name="Stajich J."/>
            <person name="Roper C."/>
            <person name="Heimlech-Rivalta G."/>
        </authorList>
    </citation>
    <scope>NUCLEOTIDE SEQUENCE</scope>
    <source>
        <strain evidence="2">CF00143</strain>
    </source>
</reference>
<dbReference type="Proteomes" id="UP001152130">
    <property type="component" value="Unassembled WGS sequence"/>
</dbReference>
<evidence type="ECO:0000313" key="2">
    <source>
        <dbReference type="EMBL" id="KAJ4022654.1"/>
    </source>
</evidence>
<dbReference type="AlphaFoldDB" id="A0A9W8UEU1"/>
<keyword evidence="1" id="KW-0472">Membrane</keyword>
<evidence type="ECO:0000313" key="3">
    <source>
        <dbReference type="Proteomes" id="UP001152130"/>
    </source>
</evidence>
<keyword evidence="1" id="KW-1133">Transmembrane helix</keyword>
<keyword evidence="1" id="KW-0812">Transmembrane</keyword>
<sequence>MSNRNTTSQGLHNPNITIRFAEHGAATASNPTARHQNNTLDRVNKLSIDMLACQLDYEALKEDHEELVATVRAVENNQREGLLESFFSGIWRTIVFLFVVFVVVSVGFLYVLLFHYLSMDEHEFQQGVQEVRRNIMGLCAESGTAE</sequence>
<name>A0A9W8UEU1_9HYPO</name>
<evidence type="ECO:0000256" key="1">
    <source>
        <dbReference type="SAM" id="Phobius"/>
    </source>
</evidence>
<comment type="caution">
    <text evidence="2">The sequence shown here is derived from an EMBL/GenBank/DDBJ whole genome shotgun (WGS) entry which is preliminary data.</text>
</comment>
<feature type="transmembrane region" description="Helical" evidence="1">
    <location>
        <begin position="94"/>
        <end position="117"/>
    </location>
</feature>
<dbReference type="EMBL" id="JAPDHF010000002">
    <property type="protein sequence ID" value="KAJ4022654.1"/>
    <property type="molecule type" value="Genomic_DNA"/>
</dbReference>
<proteinExistence type="predicted"/>
<evidence type="ECO:0008006" key="4">
    <source>
        <dbReference type="Google" id="ProtNLM"/>
    </source>
</evidence>
<organism evidence="2 3">
    <name type="scientific">Fusarium irregulare</name>
    <dbReference type="NCBI Taxonomy" id="2494466"/>
    <lineage>
        <taxon>Eukaryota</taxon>
        <taxon>Fungi</taxon>
        <taxon>Dikarya</taxon>
        <taxon>Ascomycota</taxon>
        <taxon>Pezizomycotina</taxon>
        <taxon>Sordariomycetes</taxon>
        <taxon>Hypocreomycetidae</taxon>
        <taxon>Hypocreales</taxon>
        <taxon>Nectriaceae</taxon>
        <taxon>Fusarium</taxon>
        <taxon>Fusarium incarnatum-equiseti species complex</taxon>
    </lineage>
</organism>